<gene>
    <name evidence="1" type="ORF">GGQ63_000553</name>
</gene>
<dbReference type="Gene3D" id="3.40.50.300">
    <property type="entry name" value="P-loop containing nucleotide triphosphate hydrolases"/>
    <property type="match status" value="1"/>
</dbReference>
<dbReference type="AlphaFoldDB" id="A0A7W9FJH2"/>
<dbReference type="Proteomes" id="UP000523821">
    <property type="component" value="Unassembled WGS sequence"/>
</dbReference>
<protein>
    <recommendedName>
        <fullName evidence="3">Sulfotransferase family protein</fullName>
    </recommendedName>
</protein>
<sequence length="218" mass="24087">MPFFILAGRPVFFAHVPRCGGSSVEDYLAARFGPLAMLDRSHGTGHDSLWCHSSPQHIRVVSLVRLFPPGFFAASFTVVRHPMRRAISVYRFNRDVARGIDPAVGFEDWLAALPEARSRERHYLDNHAHPATELVPEGATVFRLEDGFAPLIAWLDALEGAERGGREIGSTNSYEARIEARGVPAGAEVTITPRAIELVASLYRADFERFGYDPALTA</sequence>
<name>A0A7W9FJH2_9HYPH</name>
<dbReference type="GO" id="GO:0016020">
    <property type="term" value="C:membrane"/>
    <property type="evidence" value="ECO:0007669"/>
    <property type="project" value="InterPro"/>
</dbReference>
<dbReference type="GO" id="GO:0008146">
    <property type="term" value="F:sulfotransferase activity"/>
    <property type="evidence" value="ECO:0007669"/>
    <property type="project" value="InterPro"/>
</dbReference>
<accession>A0A7W9FJH2</accession>
<dbReference type="RefSeq" id="WP_183852244.1">
    <property type="nucleotide sequence ID" value="NZ_JACHOO010000001.1"/>
</dbReference>
<dbReference type="SUPFAM" id="SSF52540">
    <property type="entry name" value="P-loop containing nucleoside triphosphate hydrolases"/>
    <property type="match status" value="1"/>
</dbReference>
<dbReference type="InterPro" id="IPR027417">
    <property type="entry name" value="P-loop_NTPase"/>
</dbReference>
<proteinExistence type="predicted"/>
<dbReference type="Pfam" id="PF03567">
    <property type="entry name" value="Sulfotransfer_2"/>
    <property type="match status" value="1"/>
</dbReference>
<evidence type="ECO:0000313" key="1">
    <source>
        <dbReference type="EMBL" id="MBB5751510.1"/>
    </source>
</evidence>
<evidence type="ECO:0008006" key="3">
    <source>
        <dbReference type="Google" id="ProtNLM"/>
    </source>
</evidence>
<keyword evidence="2" id="KW-1185">Reference proteome</keyword>
<dbReference type="InterPro" id="IPR005331">
    <property type="entry name" value="Sulfotransferase"/>
</dbReference>
<evidence type="ECO:0000313" key="2">
    <source>
        <dbReference type="Proteomes" id="UP000523821"/>
    </source>
</evidence>
<reference evidence="1 2" key="1">
    <citation type="submission" date="2020-08" db="EMBL/GenBank/DDBJ databases">
        <title>Genomic Encyclopedia of Type Strains, Phase IV (KMG-IV): sequencing the most valuable type-strain genomes for metagenomic binning, comparative biology and taxonomic classification.</title>
        <authorList>
            <person name="Goeker M."/>
        </authorList>
    </citation>
    <scope>NUCLEOTIDE SEQUENCE [LARGE SCALE GENOMIC DNA]</scope>
    <source>
        <strain evidence="1 2">DSM 16268</strain>
    </source>
</reference>
<comment type="caution">
    <text evidence="1">The sequence shown here is derived from an EMBL/GenBank/DDBJ whole genome shotgun (WGS) entry which is preliminary data.</text>
</comment>
<organism evidence="1 2">
    <name type="scientific">Prosthecomicrobium pneumaticum</name>
    <dbReference type="NCBI Taxonomy" id="81895"/>
    <lineage>
        <taxon>Bacteria</taxon>
        <taxon>Pseudomonadati</taxon>
        <taxon>Pseudomonadota</taxon>
        <taxon>Alphaproteobacteria</taxon>
        <taxon>Hyphomicrobiales</taxon>
        <taxon>Kaistiaceae</taxon>
        <taxon>Prosthecomicrobium</taxon>
    </lineage>
</organism>
<dbReference type="EMBL" id="JACHOO010000001">
    <property type="protein sequence ID" value="MBB5751510.1"/>
    <property type="molecule type" value="Genomic_DNA"/>
</dbReference>